<evidence type="ECO:0000256" key="1">
    <source>
        <dbReference type="ARBA" id="ARBA00022679"/>
    </source>
</evidence>
<reference evidence="4 5" key="1">
    <citation type="submission" date="2015-06" db="EMBL/GenBank/DDBJ databases">
        <title>Survival trade-offs in plant roots during colonization by closely related pathogenic and mutualistic fungi.</title>
        <authorList>
            <person name="Hacquard S."/>
            <person name="Kracher B."/>
            <person name="Hiruma K."/>
            <person name="Weinman A."/>
            <person name="Muench P."/>
            <person name="Garrido Oter R."/>
            <person name="Ver Loren van Themaat E."/>
            <person name="Dallerey J.-F."/>
            <person name="Damm U."/>
            <person name="Henrissat B."/>
            <person name="Lespinet O."/>
            <person name="Thon M."/>
            <person name="Kemen E."/>
            <person name="McHardy A.C."/>
            <person name="Schulze-Lefert P."/>
            <person name="O'Connell R.J."/>
        </authorList>
    </citation>
    <scope>NUCLEOTIDE SEQUENCE [LARGE SCALE GENOMIC DNA]</scope>
    <source>
        <strain evidence="4 5">MAFF 238704</strain>
    </source>
</reference>
<organism evidence="4 5">
    <name type="scientific">Colletotrichum incanum</name>
    <name type="common">Soybean anthracnose fungus</name>
    <dbReference type="NCBI Taxonomy" id="1573173"/>
    <lineage>
        <taxon>Eukaryota</taxon>
        <taxon>Fungi</taxon>
        <taxon>Dikarya</taxon>
        <taxon>Ascomycota</taxon>
        <taxon>Pezizomycotina</taxon>
        <taxon>Sordariomycetes</taxon>
        <taxon>Hypocreomycetidae</taxon>
        <taxon>Glomerellales</taxon>
        <taxon>Glomerellaceae</taxon>
        <taxon>Colletotrichum</taxon>
        <taxon>Colletotrichum spaethianum species complex</taxon>
    </lineage>
</organism>
<dbReference type="SUPFAM" id="SSF55729">
    <property type="entry name" value="Acyl-CoA N-acyltransferases (Nat)"/>
    <property type="match status" value="1"/>
</dbReference>
<dbReference type="Gene3D" id="3.40.630.30">
    <property type="match status" value="1"/>
</dbReference>
<dbReference type="InterPro" id="IPR000182">
    <property type="entry name" value="GNAT_dom"/>
</dbReference>
<dbReference type="Pfam" id="PF00583">
    <property type="entry name" value="Acetyltransf_1"/>
    <property type="match status" value="1"/>
</dbReference>
<dbReference type="Proteomes" id="UP000076584">
    <property type="component" value="Unassembled WGS sequence"/>
</dbReference>
<evidence type="ECO:0000313" key="5">
    <source>
        <dbReference type="Proteomes" id="UP000076584"/>
    </source>
</evidence>
<dbReference type="PROSITE" id="PS51186">
    <property type="entry name" value="GNAT"/>
    <property type="match status" value="1"/>
</dbReference>
<comment type="caution">
    <text evidence="4">The sequence shown here is derived from an EMBL/GenBank/DDBJ whole genome shotgun (WGS) entry which is preliminary data.</text>
</comment>
<evidence type="ECO:0000256" key="2">
    <source>
        <dbReference type="ARBA" id="ARBA00023315"/>
    </source>
</evidence>
<sequence>MCRSRGNPASLSIGRLGKIAIRELFQSLYFICQIQCCRAVRHLSRLSEATTNACASKPSIYNVVTPPKPRNSTKMDFIIKPAMADDIAEIAELTNKARAEMFPHQGHKWRAQKAEEDSASFQQTFIDHPQGAYLIARSEGKLVATVGYQHYDYRFSELALETEGVVEVVRLYVDPDWRRGGLASKTVAVLVQIAKEAGFKQLYLHTHPFLPGAIKFWERQGFTLLRVDVDDLVWQTTHMSRSLRE</sequence>
<evidence type="ECO:0000259" key="3">
    <source>
        <dbReference type="PROSITE" id="PS51186"/>
    </source>
</evidence>
<proteinExistence type="predicted"/>
<gene>
    <name evidence="4" type="ORF">CI238_12007</name>
</gene>
<protein>
    <submittedName>
        <fullName evidence="4">Acetyltransferase</fullName>
    </submittedName>
</protein>
<accession>A0A161Y1J1</accession>
<keyword evidence="5" id="KW-1185">Reference proteome</keyword>
<feature type="domain" description="N-acetyltransferase" evidence="3">
    <location>
        <begin position="77"/>
        <end position="244"/>
    </location>
</feature>
<dbReference type="GO" id="GO:0016747">
    <property type="term" value="F:acyltransferase activity, transferring groups other than amino-acyl groups"/>
    <property type="evidence" value="ECO:0007669"/>
    <property type="project" value="InterPro"/>
</dbReference>
<dbReference type="InterPro" id="IPR050832">
    <property type="entry name" value="Bact_Acetyltransf"/>
</dbReference>
<dbReference type="AlphaFoldDB" id="A0A161Y1J1"/>
<keyword evidence="2" id="KW-0012">Acyltransferase</keyword>
<evidence type="ECO:0000313" key="4">
    <source>
        <dbReference type="EMBL" id="KZL83282.1"/>
    </source>
</evidence>
<name>A0A161Y1J1_COLIC</name>
<dbReference type="EMBL" id="LFIW01001179">
    <property type="protein sequence ID" value="KZL83282.1"/>
    <property type="molecule type" value="Genomic_DNA"/>
</dbReference>
<dbReference type="InterPro" id="IPR016181">
    <property type="entry name" value="Acyl_CoA_acyltransferase"/>
</dbReference>
<dbReference type="PANTHER" id="PTHR43877">
    <property type="entry name" value="AMINOALKYLPHOSPHONATE N-ACETYLTRANSFERASE-RELATED-RELATED"/>
    <property type="match status" value="1"/>
</dbReference>
<dbReference type="CDD" id="cd04301">
    <property type="entry name" value="NAT_SF"/>
    <property type="match status" value="1"/>
</dbReference>
<keyword evidence="1 4" id="KW-0808">Transferase</keyword>
<dbReference type="STRING" id="1573173.A0A161Y1J1"/>